<dbReference type="Proteomes" id="UP000499080">
    <property type="component" value="Unassembled WGS sequence"/>
</dbReference>
<feature type="non-terminal residue" evidence="2">
    <location>
        <position position="1"/>
    </location>
</feature>
<evidence type="ECO:0000313" key="2">
    <source>
        <dbReference type="EMBL" id="GBN43830.1"/>
    </source>
</evidence>
<reference evidence="2 3" key="1">
    <citation type="journal article" date="2019" name="Sci. Rep.">
        <title>Orb-weaving spider Araneus ventricosus genome elucidates the spidroin gene catalogue.</title>
        <authorList>
            <person name="Kono N."/>
            <person name="Nakamura H."/>
            <person name="Ohtoshi R."/>
            <person name="Moran D.A.P."/>
            <person name="Shinohara A."/>
            <person name="Yoshida Y."/>
            <person name="Fujiwara M."/>
            <person name="Mori M."/>
            <person name="Tomita M."/>
            <person name="Arakawa K."/>
        </authorList>
    </citation>
    <scope>NUCLEOTIDE SEQUENCE [LARGE SCALE GENOMIC DNA]</scope>
</reference>
<organism evidence="2 3">
    <name type="scientific">Araneus ventricosus</name>
    <name type="common">Orbweaver spider</name>
    <name type="synonym">Epeira ventricosa</name>
    <dbReference type="NCBI Taxonomy" id="182803"/>
    <lineage>
        <taxon>Eukaryota</taxon>
        <taxon>Metazoa</taxon>
        <taxon>Ecdysozoa</taxon>
        <taxon>Arthropoda</taxon>
        <taxon>Chelicerata</taxon>
        <taxon>Arachnida</taxon>
        <taxon>Araneae</taxon>
        <taxon>Araneomorphae</taxon>
        <taxon>Entelegynae</taxon>
        <taxon>Araneoidea</taxon>
        <taxon>Araneidae</taxon>
        <taxon>Araneus</taxon>
    </lineage>
</organism>
<protein>
    <submittedName>
        <fullName evidence="2">Uncharacterized protein</fullName>
    </submittedName>
</protein>
<proteinExistence type="predicted"/>
<sequence length="102" mass="11578">HKEGGTSKSSLAETAHPVYHRARALPIVSFPIRKTLIQLLCLWSAWHAFPLCHQVPPHAFSPPQVSSRSTHRSLDEINNQPPPANEQNNRPPQLYHQPRRPT</sequence>
<comment type="caution">
    <text evidence="2">The sequence shown here is derived from an EMBL/GenBank/DDBJ whole genome shotgun (WGS) entry which is preliminary data.</text>
</comment>
<keyword evidence="3" id="KW-1185">Reference proteome</keyword>
<name>A0A4Y2NZS7_ARAVE</name>
<dbReference type="AlphaFoldDB" id="A0A4Y2NZS7"/>
<gene>
    <name evidence="2" type="ORF">AVEN_1698_1</name>
</gene>
<accession>A0A4Y2NZS7</accession>
<feature type="region of interest" description="Disordered" evidence="1">
    <location>
        <begin position="57"/>
        <end position="102"/>
    </location>
</feature>
<evidence type="ECO:0000313" key="3">
    <source>
        <dbReference type="Proteomes" id="UP000499080"/>
    </source>
</evidence>
<evidence type="ECO:0000256" key="1">
    <source>
        <dbReference type="SAM" id="MobiDB-lite"/>
    </source>
</evidence>
<dbReference type="EMBL" id="BGPR01289932">
    <property type="protein sequence ID" value="GBN43830.1"/>
    <property type="molecule type" value="Genomic_DNA"/>
</dbReference>